<protein>
    <submittedName>
        <fullName evidence="10">NAD:arginine ADP-ribosyltransferase</fullName>
    </submittedName>
</protein>
<keyword evidence="4" id="KW-0328">Glycosyltransferase</keyword>
<evidence type="ECO:0000313" key="11">
    <source>
        <dbReference type="Proteomes" id="UP001153069"/>
    </source>
</evidence>
<evidence type="ECO:0000259" key="9">
    <source>
        <dbReference type="Pfam" id="PF03496"/>
    </source>
</evidence>
<accession>A0A9N8EYJ2</accession>
<proteinExistence type="predicted"/>
<comment type="caution">
    <text evidence="10">The sequence shown here is derived from an EMBL/GenBank/DDBJ whole genome shotgun (WGS) entry which is preliminary data.</text>
</comment>
<keyword evidence="5" id="KW-0808">Transferase</keyword>
<evidence type="ECO:0000256" key="4">
    <source>
        <dbReference type="ARBA" id="ARBA00022676"/>
    </source>
</evidence>
<reference evidence="10" key="1">
    <citation type="submission" date="2020-06" db="EMBL/GenBank/DDBJ databases">
        <authorList>
            <consortium name="Plant Systems Biology data submission"/>
        </authorList>
    </citation>
    <scope>NUCLEOTIDE SEQUENCE</scope>
    <source>
        <strain evidence="10">D6</strain>
    </source>
</reference>
<dbReference type="PROSITE" id="PS51996">
    <property type="entry name" value="TR_MART"/>
    <property type="match status" value="1"/>
</dbReference>
<dbReference type="GO" id="GO:0016779">
    <property type="term" value="F:nucleotidyltransferase activity"/>
    <property type="evidence" value="ECO:0007669"/>
    <property type="project" value="UniProtKB-KW"/>
</dbReference>
<evidence type="ECO:0000256" key="5">
    <source>
        <dbReference type="ARBA" id="ARBA00022679"/>
    </source>
</evidence>
<feature type="region of interest" description="Disordered" evidence="8">
    <location>
        <begin position="16"/>
        <end position="56"/>
    </location>
</feature>
<dbReference type="AlphaFoldDB" id="A0A9N8EYJ2"/>
<dbReference type="SUPFAM" id="SSF56399">
    <property type="entry name" value="ADP-ribosylation"/>
    <property type="match status" value="1"/>
</dbReference>
<dbReference type="InterPro" id="IPR050999">
    <property type="entry name" value="ADP-ribosyltransferase_ARG"/>
</dbReference>
<feature type="compositionally biased region" description="Low complexity" evidence="8">
    <location>
        <begin position="37"/>
        <end position="53"/>
    </location>
</feature>
<name>A0A9N8EYJ2_9STRA</name>
<dbReference type="GO" id="GO:0005576">
    <property type="term" value="C:extracellular region"/>
    <property type="evidence" value="ECO:0007669"/>
    <property type="project" value="UniProtKB-SubCell"/>
</dbReference>
<keyword evidence="2" id="KW-0964">Secreted</keyword>
<evidence type="ECO:0000256" key="8">
    <source>
        <dbReference type="SAM" id="MobiDB-lite"/>
    </source>
</evidence>
<gene>
    <name evidence="10" type="ORF">SEMRO_2131_G315870.1</name>
</gene>
<evidence type="ECO:0000313" key="10">
    <source>
        <dbReference type="EMBL" id="CAB9528034.1"/>
    </source>
</evidence>
<keyword evidence="3" id="KW-0800">Toxin</keyword>
<dbReference type="PANTHER" id="PTHR10339:SF25">
    <property type="entry name" value="SECRETED EXOENZYME S"/>
    <property type="match status" value="1"/>
</dbReference>
<evidence type="ECO:0000256" key="3">
    <source>
        <dbReference type="ARBA" id="ARBA00022656"/>
    </source>
</evidence>
<dbReference type="Proteomes" id="UP001153069">
    <property type="component" value="Unassembled WGS sequence"/>
</dbReference>
<organism evidence="10 11">
    <name type="scientific">Seminavis robusta</name>
    <dbReference type="NCBI Taxonomy" id="568900"/>
    <lineage>
        <taxon>Eukaryota</taxon>
        <taxon>Sar</taxon>
        <taxon>Stramenopiles</taxon>
        <taxon>Ochrophyta</taxon>
        <taxon>Bacillariophyta</taxon>
        <taxon>Bacillariophyceae</taxon>
        <taxon>Bacillariophycidae</taxon>
        <taxon>Naviculales</taxon>
        <taxon>Naviculaceae</taxon>
        <taxon>Seminavis</taxon>
    </lineage>
</organism>
<sequence>MGRYCYKHLNQDPSFLPCNSQQQPTPVAQLTEDDTADTATAVPQQQPAQVVDDMPPPRIPKTALHQELAKRIRQLQWKSVHKEFMESLQKSKRLSDHDIAAVVHYTALGYQRMNKVLRNVTIDGCVDCLKVDDRWDESLPVHQGTVYRGSSWRRELLYQLQPGAIFADPGFLSTSTDEQVGKGFKWGSGGVLFEITSKTGQDVSKHAFGPSQAEAEVLFRPNTMFRITSVERTTEGATEGATVKMEELC</sequence>
<evidence type="ECO:0000256" key="1">
    <source>
        <dbReference type="ARBA" id="ARBA00004613"/>
    </source>
</evidence>
<dbReference type="OrthoDB" id="57189at2759"/>
<dbReference type="GO" id="GO:0003950">
    <property type="term" value="F:NAD+ poly-ADP-ribosyltransferase activity"/>
    <property type="evidence" value="ECO:0007669"/>
    <property type="project" value="TreeGrafter"/>
</dbReference>
<keyword evidence="11" id="KW-1185">Reference proteome</keyword>
<dbReference type="GO" id="GO:0090729">
    <property type="term" value="F:toxin activity"/>
    <property type="evidence" value="ECO:0007669"/>
    <property type="project" value="UniProtKB-KW"/>
</dbReference>
<evidence type="ECO:0000256" key="2">
    <source>
        <dbReference type="ARBA" id="ARBA00022525"/>
    </source>
</evidence>
<dbReference type="PANTHER" id="PTHR10339">
    <property type="entry name" value="ADP-RIBOSYLTRANSFERASE"/>
    <property type="match status" value="1"/>
</dbReference>
<dbReference type="Pfam" id="PF03496">
    <property type="entry name" value="ADPrib_exo_Tox"/>
    <property type="match status" value="1"/>
</dbReference>
<keyword evidence="6" id="KW-0548">Nucleotidyltransferase</keyword>
<dbReference type="Gene3D" id="3.90.176.10">
    <property type="entry name" value="Toxin ADP-ribosyltransferase, Chain A, domain 1"/>
    <property type="match status" value="1"/>
</dbReference>
<keyword evidence="7" id="KW-0843">Virulence</keyword>
<dbReference type="InterPro" id="IPR003540">
    <property type="entry name" value="ADP-ribosyltransferase"/>
</dbReference>
<feature type="domain" description="ADP ribosyltransferase" evidence="9">
    <location>
        <begin position="91"/>
        <end position="234"/>
    </location>
</feature>
<feature type="compositionally biased region" description="Polar residues" evidence="8">
    <location>
        <begin position="16"/>
        <end position="26"/>
    </location>
</feature>
<evidence type="ECO:0000256" key="6">
    <source>
        <dbReference type="ARBA" id="ARBA00022695"/>
    </source>
</evidence>
<dbReference type="EMBL" id="CAICTM010002129">
    <property type="protein sequence ID" value="CAB9528034.1"/>
    <property type="molecule type" value="Genomic_DNA"/>
</dbReference>
<evidence type="ECO:0000256" key="7">
    <source>
        <dbReference type="ARBA" id="ARBA00023026"/>
    </source>
</evidence>
<comment type="subcellular location">
    <subcellularLocation>
        <location evidence="1">Secreted</location>
    </subcellularLocation>
</comment>